<dbReference type="SMART" id="SM00385">
    <property type="entry name" value="CYCLIN"/>
    <property type="match status" value="1"/>
</dbReference>
<name>A0A653BRV2_CALMS</name>
<dbReference type="SUPFAM" id="SSF47954">
    <property type="entry name" value="Cyclin-like"/>
    <property type="match status" value="1"/>
</dbReference>
<dbReference type="InterPro" id="IPR011665">
    <property type="entry name" value="BRF1_TBP-bd_dom"/>
</dbReference>
<organism evidence="5 6">
    <name type="scientific">Callosobruchus maculatus</name>
    <name type="common">Southern cowpea weevil</name>
    <name type="synonym">Pulse bruchid</name>
    <dbReference type="NCBI Taxonomy" id="64391"/>
    <lineage>
        <taxon>Eukaryota</taxon>
        <taxon>Metazoa</taxon>
        <taxon>Ecdysozoa</taxon>
        <taxon>Arthropoda</taxon>
        <taxon>Hexapoda</taxon>
        <taxon>Insecta</taxon>
        <taxon>Pterygota</taxon>
        <taxon>Neoptera</taxon>
        <taxon>Endopterygota</taxon>
        <taxon>Coleoptera</taxon>
        <taxon>Polyphaga</taxon>
        <taxon>Cucujiformia</taxon>
        <taxon>Chrysomeloidea</taxon>
        <taxon>Chrysomelidae</taxon>
        <taxon>Bruchinae</taxon>
        <taxon>Bruchini</taxon>
        <taxon>Callosobruchus</taxon>
    </lineage>
</organism>
<evidence type="ECO:0000313" key="5">
    <source>
        <dbReference type="EMBL" id="VEN38283.1"/>
    </source>
</evidence>
<evidence type="ECO:0000256" key="2">
    <source>
        <dbReference type="SAM" id="Coils"/>
    </source>
</evidence>
<dbReference type="CDD" id="cd20554">
    <property type="entry name" value="CYCLIN_TFIIIB90_rpt2"/>
    <property type="match status" value="1"/>
</dbReference>
<dbReference type="EMBL" id="CAACVG010004274">
    <property type="protein sequence ID" value="VEN38283.1"/>
    <property type="molecule type" value="Genomic_DNA"/>
</dbReference>
<dbReference type="PANTHER" id="PTHR47055:SF3">
    <property type="entry name" value="PHORBOL-ESTER_DAG-TYPE DOMAIN-CONTAINING PROTEIN"/>
    <property type="match status" value="1"/>
</dbReference>
<reference evidence="5 6" key="1">
    <citation type="submission" date="2019-01" db="EMBL/GenBank/DDBJ databases">
        <authorList>
            <person name="Sayadi A."/>
        </authorList>
    </citation>
    <scope>NUCLEOTIDE SEQUENCE [LARGE SCALE GENOMIC DNA]</scope>
</reference>
<dbReference type="Pfam" id="PF13843">
    <property type="entry name" value="DDE_Tnp_1_7"/>
    <property type="match status" value="1"/>
</dbReference>
<protein>
    <recommendedName>
        <fullName evidence="4">Cyclin-like domain-containing protein</fullName>
    </recommendedName>
</protein>
<dbReference type="GO" id="GO:0043565">
    <property type="term" value="F:sequence-specific DNA binding"/>
    <property type="evidence" value="ECO:0007669"/>
    <property type="project" value="TreeGrafter"/>
</dbReference>
<evidence type="ECO:0000256" key="3">
    <source>
        <dbReference type="SAM" id="MobiDB-lite"/>
    </source>
</evidence>
<feature type="region of interest" description="Disordered" evidence="3">
    <location>
        <begin position="1007"/>
        <end position="1029"/>
    </location>
</feature>
<dbReference type="Gene3D" id="1.20.5.650">
    <property type="entry name" value="Single helix bin"/>
    <property type="match status" value="1"/>
</dbReference>
<keyword evidence="1" id="KW-0010">Activator</keyword>
<dbReference type="InterPro" id="IPR013763">
    <property type="entry name" value="Cyclin-like_dom"/>
</dbReference>
<dbReference type="PANTHER" id="PTHR47055">
    <property type="entry name" value="DDE_TNP_1_7 DOMAIN-CONTAINING PROTEIN"/>
    <property type="match status" value="1"/>
</dbReference>
<keyword evidence="2" id="KW-0175">Coiled coil</keyword>
<dbReference type="Proteomes" id="UP000410492">
    <property type="component" value="Unassembled WGS sequence"/>
</dbReference>
<dbReference type="OrthoDB" id="511529at2759"/>
<dbReference type="InterPro" id="IPR036915">
    <property type="entry name" value="Cyclin-like_sf"/>
</dbReference>
<dbReference type="Pfam" id="PF00382">
    <property type="entry name" value="TFIIB"/>
    <property type="match status" value="1"/>
</dbReference>
<dbReference type="FunFam" id="1.10.472.10:FF:000002">
    <property type="entry name" value="Transcription factor IIIB 90 kDa subunit"/>
    <property type="match status" value="1"/>
</dbReference>
<dbReference type="Pfam" id="PF07741">
    <property type="entry name" value="BRF1"/>
    <property type="match status" value="1"/>
</dbReference>
<proteinExistence type="predicted"/>
<sequence length="1029" mass="117076">MDQPIDFKLVGGLTLHEILRTLEEGVTHNEETEVSVTIMPPLNYCDPVTDEDSGDEDTVNLNLPGSQLLAEAELFHPSQGNGYAVGAPMNINIDDSDEEDNLPLSVVKNRIIGTLPKNVPVFKKSFTWSNQDLPRTDLEFPTVQCPQNSNTPGELFSFFWSDDVIDMFVTYSNLYAMMKNRPGNITKVEMQNFFAIFLLSGYLPIPRRRMFWENSPDTHNELVSNAMSRDRFEYILSNLHCCDNANLDPSDKFTKLRSLFQRVNKTFQEHAPIRENHSVDESMVPYYGHHGCKQFIRGKPIRYGYKLWTGTTSEGYVIWFEPYQGASSEIDIKYKAFGLGPSVILHYADVITSLIEQHLPYHIFCDNFFTNIPLCVEMKRRNIRLTGTIRDNRTSKCPLMNSQHMKKRQRGEFDLKSNDDGVVVVKWHDNSIVTLASNSLPVQPTHSVKRYSARENKRITVEQPHNIFVYHKNMGGVDRADQNISLYRVALRGKKWYMPLIFHMLDMCEHNAWQLHRMQGGALDHLSFRRRIAIGILESNQRKFSKRSRPSSLENADSRYDPKLQFGNKTQQVANTALRLVQRMKRDSIHSGRRPSGLCGAALLMAARLHEFNRSTSDIIKIVKVHESTIKKRLIEFGDTPSSALTLEEFMTVDLEEEQDPPSFKAARKKDKERLQKLLEEESESLTDLQKQIEVQLETDGQRRKIPKLSSERVEEEQADTDRFINESTLGVVRNIMEENADDPEAEVILGLGPDVDSMGLATSLDDTSNAQHPGAMEMTLTNFDDIDDEEIDTYILTEKEFQCKNGLWYERNATYLEEQKAKAERLAKEREEAGQGAGTGAGKPDRKRKRGGRKRPIAAASSAGEAIEKILQEKKISAKINYDVLKSLNAVGLSMSSSGALQEIKDEGDEKMPVISGDEDQKPASRSRITIPNINKPPAKHRVPNEAAVQPACKKDQADVKQQSIQSAEESINAASEEELEEDYDEEPPVEEPSNEMGVLQMLRQHREGADDENEEFGYNYYEEPEDY</sequence>
<keyword evidence="6" id="KW-1185">Reference proteome</keyword>
<feature type="domain" description="Cyclin-like" evidence="4">
    <location>
        <begin position="551"/>
        <end position="639"/>
    </location>
</feature>
<feature type="coiled-coil region" evidence="2">
    <location>
        <begin position="672"/>
        <end position="699"/>
    </location>
</feature>
<feature type="region of interest" description="Disordered" evidence="3">
    <location>
        <begin position="827"/>
        <end position="864"/>
    </location>
</feature>
<feature type="compositionally biased region" description="Acidic residues" evidence="3">
    <location>
        <begin position="977"/>
        <end position="995"/>
    </location>
</feature>
<gene>
    <name evidence="5" type="ORF">CALMAC_LOCUS3226</name>
</gene>
<evidence type="ECO:0000256" key="1">
    <source>
        <dbReference type="ARBA" id="ARBA00023159"/>
    </source>
</evidence>
<dbReference type="InterPro" id="IPR029526">
    <property type="entry name" value="PGBD"/>
</dbReference>
<dbReference type="AlphaFoldDB" id="A0A653BRV2"/>
<feature type="compositionally biased region" description="Basic residues" evidence="3">
    <location>
        <begin position="846"/>
        <end position="857"/>
    </location>
</feature>
<evidence type="ECO:0000259" key="4">
    <source>
        <dbReference type="SMART" id="SM00385"/>
    </source>
</evidence>
<feature type="compositionally biased region" description="Basic and acidic residues" evidence="3">
    <location>
        <begin position="904"/>
        <end position="913"/>
    </location>
</feature>
<accession>A0A653BRV2</accession>
<dbReference type="InterPro" id="IPR013150">
    <property type="entry name" value="TFIIB_cyclin"/>
</dbReference>
<feature type="region of interest" description="Disordered" evidence="3">
    <location>
        <begin position="897"/>
        <end position="995"/>
    </location>
</feature>
<dbReference type="Gene3D" id="1.10.472.10">
    <property type="entry name" value="Cyclin-like"/>
    <property type="match status" value="1"/>
</dbReference>
<evidence type="ECO:0000313" key="6">
    <source>
        <dbReference type="Proteomes" id="UP000410492"/>
    </source>
</evidence>
<dbReference type="GO" id="GO:0017025">
    <property type="term" value="F:TBP-class protein binding"/>
    <property type="evidence" value="ECO:0007669"/>
    <property type="project" value="InterPro"/>
</dbReference>
<dbReference type="InterPro" id="IPR052638">
    <property type="entry name" value="PiggyBac_TE-derived"/>
</dbReference>